<comment type="caution">
    <text evidence="2">The sequence shown here is derived from an EMBL/GenBank/DDBJ whole genome shotgun (WGS) entry which is preliminary data.</text>
</comment>
<dbReference type="AlphaFoldDB" id="A0A081D9M8"/>
<keyword evidence="1" id="KW-0472">Membrane</keyword>
<evidence type="ECO:0000256" key="1">
    <source>
        <dbReference type="SAM" id="Phobius"/>
    </source>
</evidence>
<dbReference type="EMBL" id="BBLG01000002">
    <property type="protein sequence ID" value="GAK75624.1"/>
    <property type="molecule type" value="Genomic_DNA"/>
</dbReference>
<keyword evidence="1" id="KW-1133">Transmembrane helix</keyword>
<feature type="transmembrane region" description="Helical" evidence="1">
    <location>
        <begin position="188"/>
        <end position="205"/>
    </location>
</feature>
<name>A0A081D9M8_NONUL</name>
<keyword evidence="1" id="KW-0812">Transmembrane</keyword>
<evidence type="ECO:0000313" key="2">
    <source>
        <dbReference type="EMBL" id="GAK75624.1"/>
    </source>
</evidence>
<dbReference type="Proteomes" id="UP000028980">
    <property type="component" value="Unassembled WGS sequence"/>
</dbReference>
<sequence>MKNSKQTPSLAQNRIDYIVYHNTDDVSKLLFEYGFEAPEDPKHLAEAIKELARKKGRKVIKELIQLHPDKQAILKLSQPKEDNFCGACSNDSYNTESNFCKACGHSNYSGTGDEDSFLNQFESYSDKDLERYYQTIIKRSNAQADDKNLAQEVQMVWNEVRIRKEAKKKEEEPKPQPHKTFSVTKDELLLFGVVFIAGALVGHGLKFNFSNVK</sequence>
<evidence type="ECO:0000313" key="3">
    <source>
        <dbReference type="Proteomes" id="UP000028980"/>
    </source>
</evidence>
<accession>A0A081D9M8</accession>
<reference evidence="2 3" key="1">
    <citation type="journal article" date="2014" name="Genome Announc.">
        <title>Draft Genome Sequences of Marine Flavobacterium Nonlabens Strains NR17, NR24, NR27, NR32, NR33, and Ara13.</title>
        <authorList>
            <person name="Nakanishi M."/>
            <person name="Meirelles P."/>
            <person name="Suzuki R."/>
            <person name="Takatani N."/>
            <person name="Mino S."/>
            <person name="Suda W."/>
            <person name="Oshima K."/>
            <person name="Hattori M."/>
            <person name="Ohkuma M."/>
            <person name="Hosokawa M."/>
            <person name="Miyashita K."/>
            <person name="Thompson F.L."/>
            <person name="Niwa A."/>
            <person name="Sawabe T."/>
            <person name="Sawabe T."/>
        </authorList>
    </citation>
    <scope>NUCLEOTIDE SEQUENCE [LARGE SCALE GENOMIC DNA]</scope>
    <source>
        <strain evidence="3">JCM19296</strain>
    </source>
</reference>
<proteinExistence type="predicted"/>
<gene>
    <name evidence="2" type="ORF">JCM19296_1216</name>
</gene>
<organism evidence="2 3">
    <name type="scientific">Nonlabens ulvanivorans</name>
    <name type="common">Persicivirga ulvanivorans</name>
    <dbReference type="NCBI Taxonomy" id="906888"/>
    <lineage>
        <taxon>Bacteria</taxon>
        <taxon>Pseudomonadati</taxon>
        <taxon>Bacteroidota</taxon>
        <taxon>Flavobacteriia</taxon>
        <taxon>Flavobacteriales</taxon>
        <taxon>Flavobacteriaceae</taxon>
        <taxon>Nonlabens</taxon>
    </lineage>
</organism>
<protein>
    <submittedName>
        <fullName evidence="2">Uncharacterized protein</fullName>
    </submittedName>
</protein>